<evidence type="ECO:0000256" key="5">
    <source>
        <dbReference type="SAM" id="MobiDB-lite"/>
    </source>
</evidence>
<dbReference type="AlphaFoldDB" id="F1YYY1"/>
<dbReference type="eggNOG" id="COG5164">
    <property type="taxonomic scope" value="Bacteria"/>
</dbReference>
<dbReference type="HOGENOM" id="CLU_1128567_0_0_9"/>
<evidence type="ECO:0000313" key="9">
    <source>
        <dbReference type="Proteomes" id="UP000003732"/>
    </source>
</evidence>
<dbReference type="InterPro" id="IPR019931">
    <property type="entry name" value="LPXTG_anchor"/>
</dbReference>
<proteinExistence type="predicted"/>
<feature type="region of interest" description="Disordered" evidence="5">
    <location>
        <begin position="28"/>
        <end position="163"/>
    </location>
</feature>
<name>F1YYY1_9STRE</name>
<evidence type="ECO:0000259" key="7">
    <source>
        <dbReference type="PROSITE" id="PS50847"/>
    </source>
</evidence>
<dbReference type="Pfam" id="PF00746">
    <property type="entry name" value="Gram_pos_anchor"/>
    <property type="match status" value="1"/>
</dbReference>
<comment type="caution">
    <text evidence="8">The sequence shown here is derived from an EMBL/GenBank/DDBJ whole genome shotgun (WGS) entry which is preliminary data.</text>
</comment>
<dbReference type="RefSeq" id="WP_003102354.1">
    <property type="nucleotide sequence ID" value="NZ_AEUT02000001.1"/>
</dbReference>
<organism evidence="8 9">
    <name type="scientific">Streptococcus parauberis NCFD 2020</name>
    <dbReference type="NCBI Taxonomy" id="873447"/>
    <lineage>
        <taxon>Bacteria</taxon>
        <taxon>Bacillati</taxon>
        <taxon>Bacillota</taxon>
        <taxon>Bacilli</taxon>
        <taxon>Lactobacillales</taxon>
        <taxon>Streptococcaceae</taxon>
        <taxon>Streptococcus</taxon>
    </lineage>
</organism>
<evidence type="ECO:0000256" key="3">
    <source>
        <dbReference type="ARBA" id="ARBA00022729"/>
    </source>
</evidence>
<gene>
    <name evidence="8" type="ORF">SPB_0381</name>
</gene>
<reference evidence="8 9" key="1">
    <citation type="submission" date="2011-02" db="EMBL/GenBank/DDBJ databases">
        <authorList>
            <person name="Stanhope M.J."/>
            <person name="Durkin A.S."/>
            <person name="Hostetler J."/>
            <person name="Kim M."/>
            <person name="Radune D."/>
            <person name="Singh I."/>
            <person name="Town C.D."/>
        </authorList>
    </citation>
    <scope>NUCLEOTIDE SEQUENCE [LARGE SCALE GENOMIC DNA]</scope>
    <source>
        <strain evidence="8 9">NCFD 2020</strain>
    </source>
</reference>
<dbReference type="PROSITE" id="PS50847">
    <property type="entry name" value="GRAM_POS_ANCHORING"/>
    <property type="match status" value="1"/>
</dbReference>
<sequence length="246" mass="24556">MKKSLLISSMAIATILLGGTTVSADVTAGTTQPGTGVVTPGTDTSTPTPGTDTSTPTPGTDTSTPTPGTDTSTPTPGTDTNTPNPGTTPGTDTNTPNPGTTPGTDTNTPNPGTTPGTDTNTPNPGTTPGTDTNTPNPGTTPGASSNTPTSPIMTPTPEAPVDLGNNKVITGITNGVATLSDGSSKTLTELGAKENSDNTYTVKTKDNKLVTLPHTGDSKNTIFKILGLLSAFASMVLAFKSKKELK</sequence>
<feature type="domain" description="Gram-positive cocci surface proteins LPxTG" evidence="7">
    <location>
        <begin position="212"/>
        <end position="246"/>
    </location>
</feature>
<dbReference type="Proteomes" id="UP000003732">
    <property type="component" value="Unassembled WGS sequence"/>
</dbReference>
<keyword evidence="2" id="KW-0964">Secreted</keyword>
<dbReference type="GeneID" id="61420078"/>
<protein>
    <submittedName>
        <fullName evidence="8">LPXTG-motif cell wall anchor domain protein</fullName>
    </submittedName>
</protein>
<evidence type="ECO:0000256" key="1">
    <source>
        <dbReference type="ARBA" id="ARBA00022512"/>
    </source>
</evidence>
<feature type="signal peptide" evidence="6">
    <location>
        <begin position="1"/>
        <end position="24"/>
    </location>
</feature>
<feature type="compositionally biased region" description="Low complexity" evidence="5">
    <location>
        <begin position="29"/>
        <end position="142"/>
    </location>
</feature>
<feature type="compositionally biased region" description="Polar residues" evidence="5">
    <location>
        <begin position="143"/>
        <end position="153"/>
    </location>
</feature>
<evidence type="ECO:0000256" key="2">
    <source>
        <dbReference type="ARBA" id="ARBA00022525"/>
    </source>
</evidence>
<feature type="chain" id="PRO_5003277566" evidence="6">
    <location>
        <begin position="25"/>
        <end position="246"/>
    </location>
</feature>
<evidence type="ECO:0000313" key="8">
    <source>
        <dbReference type="EMBL" id="EGE53037.1"/>
    </source>
</evidence>
<evidence type="ECO:0000256" key="6">
    <source>
        <dbReference type="SAM" id="SignalP"/>
    </source>
</evidence>
<dbReference type="PRINTS" id="PR01217">
    <property type="entry name" value="PRICHEXTENSN"/>
</dbReference>
<evidence type="ECO:0000256" key="4">
    <source>
        <dbReference type="ARBA" id="ARBA00023088"/>
    </source>
</evidence>
<accession>F1YYY1</accession>
<keyword evidence="3 6" id="KW-0732">Signal</keyword>
<keyword evidence="1" id="KW-0134">Cell wall</keyword>
<keyword evidence="4" id="KW-0572">Peptidoglycan-anchor</keyword>
<dbReference type="EMBL" id="AEUT02000001">
    <property type="protein sequence ID" value="EGE53037.1"/>
    <property type="molecule type" value="Genomic_DNA"/>
</dbReference>
<dbReference type="NCBIfam" id="TIGR01167">
    <property type="entry name" value="LPXTG_anchor"/>
    <property type="match status" value="1"/>
</dbReference>